<evidence type="ECO:0000256" key="7">
    <source>
        <dbReference type="ARBA" id="ARBA00022989"/>
    </source>
</evidence>
<organism evidence="11 12">
    <name type="scientific">Clostridium grantii DSM 8605</name>
    <dbReference type="NCBI Taxonomy" id="1121316"/>
    <lineage>
        <taxon>Bacteria</taxon>
        <taxon>Bacillati</taxon>
        <taxon>Bacillota</taxon>
        <taxon>Clostridia</taxon>
        <taxon>Eubacteriales</taxon>
        <taxon>Clostridiaceae</taxon>
        <taxon>Clostridium</taxon>
    </lineage>
</organism>
<dbReference type="FunFam" id="1.10.3720.10:FF:000033">
    <property type="entry name" value="Polar amino acid ABC transporter permease"/>
    <property type="match status" value="1"/>
</dbReference>
<keyword evidence="5 9" id="KW-0812">Transmembrane</keyword>
<keyword evidence="4" id="KW-1003">Cell membrane</keyword>
<reference evidence="11 12" key="1">
    <citation type="submission" date="2016-11" db="EMBL/GenBank/DDBJ databases">
        <authorList>
            <person name="Jaros S."/>
            <person name="Januszkiewicz K."/>
            <person name="Wedrychowicz H."/>
        </authorList>
    </citation>
    <scope>NUCLEOTIDE SEQUENCE [LARGE SCALE GENOMIC DNA]</scope>
    <source>
        <strain evidence="11 12">DSM 8605</strain>
    </source>
</reference>
<evidence type="ECO:0000259" key="10">
    <source>
        <dbReference type="PROSITE" id="PS50928"/>
    </source>
</evidence>
<dbReference type="GO" id="GO:0022857">
    <property type="term" value="F:transmembrane transporter activity"/>
    <property type="evidence" value="ECO:0007669"/>
    <property type="project" value="InterPro"/>
</dbReference>
<evidence type="ECO:0000256" key="4">
    <source>
        <dbReference type="ARBA" id="ARBA00022475"/>
    </source>
</evidence>
<comment type="subcellular location">
    <subcellularLocation>
        <location evidence="1 9">Cell membrane</location>
        <topology evidence="1 9">Multi-pass membrane protein</topology>
    </subcellularLocation>
</comment>
<feature type="transmembrane region" description="Helical" evidence="9">
    <location>
        <begin position="188"/>
        <end position="209"/>
    </location>
</feature>
<dbReference type="PANTHER" id="PTHR30614:SF20">
    <property type="entry name" value="GLUTAMINE TRANSPORT SYSTEM PERMEASE PROTEIN GLNP"/>
    <property type="match status" value="1"/>
</dbReference>
<dbReference type="CDD" id="cd06261">
    <property type="entry name" value="TM_PBP2"/>
    <property type="match status" value="1"/>
</dbReference>
<evidence type="ECO:0000256" key="8">
    <source>
        <dbReference type="ARBA" id="ARBA00023136"/>
    </source>
</evidence>
<dbReference type="EMBL" id="FQXM01000007">
    <property type="protein sequence ID" value="SHH60794.1"/>
    <property type="molecule type" value="Genomic_DNA"/>
</dbReference>
<evidence type="ECO:0000313" key="12">
    <source>
        <dbReference type="Proteomes" id="UP000184447"/>
    </source>
</evidence>
<evidence type="ECO:0000256" key="6">
    <source>
        <dbReference type="ARBA" id="ARBA00022970"/>
    </source>
</evidence>
<evidence type="ECO:0000256" key="3">
    <source>
        <dbReference type="ARBA" id="ARBA00022448"/>
    </source>
</evidence>
<feature type="transmembrane region" description="Helical" evidence="9">
    <location>
        <begin position="89"/>
        <end position="110"/>
    </location>
</feature>
<feature type="transmembrane region" description="Helical" evidence="9">
    <location>
        <begin position="20"/>
        <end position="42"/>
    </location>
</feature>
<evidence type="ECO:0000256" key="2">
    <source>
        <dbReference type="ARBA" id="ARBA00010072"/>
    </source>
</evidence>
<feature type="transmembrane region" description="Helical" evidence="9">
    <location>
        <begin position="54"/>
        <end position="77"/>
    </location>
</feature>
<evidence type="ECO:0000256" key="1">
    <source>
        <dbReference type="ARBA" id="ARBA00004651"/>
    </source>
</evidence>
<protein>
    <submittedName>
        <fullName evidence="11">Polar amino acid transport system permease protein</fullName>
    </submittedName>
</protein>
<proteinExistence type="inferred from homology"/>
<dbReference type="InterPro" id="IPR000515">
    <property type="entry name" value="MetI-like"/>
</dbReference>
<dbReference type="AlphaFoldDB" id="A0A1M5UCN1"/>
<feature type="domain" description="ABC transmembrane type-1" evidence="10">
    <location>
        <begin position="18"/>
        <end position="213"/>
    </location>
</feature>
<accession>A0A1M5UCN1</accession>
<keyword evidence="8 9" id="KW-0472">Membrane</keyword>
<dbReference type="PANTHER" id="PTHR30614">
    <property type="entry name" value="MEMBRANE COMPONENT OF AMINO ACID ABC TRANSPORTER"/>
    <property type="match status" value="1"/>
</dbReference>
<dbReference type="GO" id="GO:0043190">
    <property type="term" value="C:ATP-binding cassette (ABC) transporter complex"/>
    <property type="evidence" value="ECO:0007669"/>
    <property type="project" value="InterPro"/>
</dbReference>
<comment type="similarity">
    <text evidence="2">Belongs to the binding-protein-dependent transport system permease family. HisMQ subfamily.</text>
</comment>
<dbReference type="RefSeq" id="WP_200801454.1">
    <property type="nucleotide sequence ID" value="NZ_FQXM01000007.1"/>
</dbReference>
<keyword evidence="12" id="KW-1185">Reference proteome</keyword>
<keyword evidence="6" id="KW-0029">Amino-acid transport</keyword>
<evidence type="ECO:0000256" key="5">
    <source>
        <dbReference type="ARBA" id="ARBA00022692"/>
    </source>
</evidence>
<dbReference type="Pfam" id="PF00528">
    <property type="entry name" value="BPD_transp_1"/>
    <property type="match status" value="1"/>
</dbReference>
<dbReference type="Proteomes" id="UP000184447">
    <property type="component" value="Unassembled WGS sequence"/>
</dbReference>
<name>A0A1M5UCN1_9CLOT</name>
<evidence type="ECO:0000313" key="11">
    <source>
        <dbReference type="EMBL" id="SHH60794.1"/>
    </source>
</evidence>
<sequence length="224" mass="24329">MEGFLKVWEFKSFLLQGTIITLQMTIGALIIGIILGMIVGMARISRNKIAKSLAGVYLTIIRGTPMLLQILFIFVGIPQVTLLLTGTSISFDPVMAGTIGIGINSAAYVAEIIRSGIQSIDQGQMEAARSLGLTHNQAMKHIILPQAFRNIIPPLGNEAIVLLKDTSLVSAIGGRELMNSAKIMGAKFYMYAEFLVGAAIVYLICTFFISNVVSYTERRLKAND</sequence>
<dbReference type="Gene3D" id="1.10.3720.10">
    <property type="entry name" value="MetI-like"/>
    <property type="match status" value="1"/>
</dbReference>
<dbReference type="NCBIfam" id="TIGR01726">
    <property type="entry name" value="HEQRo_perm_3TM"/>
    <property type="match status" value="1"/>
</dbReference>
<gene>
    <name evidence="11" type="ORF">SAMN02745207_01714</name>
</gene>
<dbReference type="InterPro" id="IPR043429">
    <property type="entry name" value="ArtM/GltK/GlnP/TcyL/YhdX-like"/>
</dbReference>
<keyword evidence="7 9" id="KW-1133">Transmembrane helix</keyword>
<dbReference type="InterPro" id="IPR010065">
    <property type="entry name" value="AA_ABC_transptr_permease_3TM"/>
</dbReference>
<dbReference type="SUPFAM" id="SSF161098">
    <property type="entry name" value="MetI-like"/>
    <property type="match status" value="1"/>
</dbReference>
<dbReference type="GO" id="GO:0006865">
    <property type="term" value="P:amino acid transport"/>
    <property type="evidence" value="ECO:0007669"/>
    <property type="project" value="UniProtKB-KW"/>
</dbReference>
<keyword evidence="3 9" id="KW-0813">Transport</keyword>
<evidence type="ECO:0000256" key="9">
    <source>
        <dbReference type="RuleBase" id="RU363032"/>
    </source>
</evidence>
<dbReference type="PROSITE" id="PS50928">
    <property type="entry name" value="ABC_TM1"/>
    <property type="match status" value="1"/>
</dbReference>
<dbReference type="STRING" id="1121316.SAMN02745207_01714"/>
<dbReference type="InterPro" id="IPR035906">
    <property type="entry name" value="MetI-like_sf"/>
</dbReference>